<feature type="coiled-coil region" evidence="1">
    <location>
        <begin position="461"/>
        <end position="498"/>
    </location>
</feature>
<dbReference type="AlphaFoldDB" id="A0A829AD40"/>
<reference evidence="3 4" key="1">
    <citation type="submission" date="2012-12" db="EMBL/GenBank/DDBJ databases">
        <title>The Genome Sequence of Enterococcus faecium E2039.</title>
        <authorList>
            <consortium name="The Broad Institute Genome Sequencing Platform"/>
            <consortium name="The Broad Institute Genome Sequencing Center for Infectious Disease"/>
            <person name="Earl A.M."/>
            <person name="Gilmore M.S."/>
            <person name="van Schaik W."/>
            <person name="Lebreton F."/>
            <person name="Willems R.J."/>
            <person name="Walker B."/>
            <person name="Young S.K."/>
            <person name="Zeng Q."/>
            <person name="Gargeya S."/>
            <person name="Fitzgerald M."/>
            <person name="Haas B."/>
            <person name="Abouelleil A."/>
            <person name="Alvarado L."/>
            <person name="Arachchi H.M."/>
            <person name="Berlin A.M."/>
            <person name="Chapman S.B."/>
            <person name="Dewar J."/>
            <person name="Goldberg J."/>
            <person name="Griggs A."/>
            <person name="Gujja S."/>
            <person name="Hansen M."/>
            <person name="Howarth C."/>
            <person name="Imamovic A."/>
            <person name="Larimer J."/>
            <person name="McCowan C."/>
            <person name="Murphy C."/>
            <person name="Neiman D."/>
            <person name="Pearson M."/>
            <person name="Priest M."/>
            <person name="Roberts A."/>
            <person name="Saif S."/>
            <person name="Shea T."/>
            <person name="Sisk P."/>
            <person name="Sykes S."/>
            <person name="Wortman J."/>
            <person name="Nusbaum C."/>
            <person name="Birren B."/>
        </authorList>
    </citation>
    <scope>NUCLEOTIDE SEQUENCE [LARGE SCALE GENOMIC DNA]</scope>
    <source>
        <strain evidence="3 4">E2039</strain>
    </source>
</reference>
<comment type="caution">
    <text evidence="3">The sequence shown here is derived from an EMBL/GenBank/DDBJ whole genome shotgun (WGS) entry which is preliminary data.</text>
</comment>
<evidence type="ECO:0008006" key="5">
    <source>
        <dbReference type="Google" id="ProtNLM"/>
    </source>
</evidence>
<dbReference type="Gene3D" id="3.40.50.1820">
    <property type="entry name" value="alpha/beta hydrolase"/>
    <property type="match status" value="1"/>
</dbReference>
<evidence type="ECO:0000256" key="2">
    <source>
        <dbReference type="SAM" id="MobiDB-lite"/>
    </source>
</evidence>
<dbReference type="Pfam" id="PF26363">
    <property type="entry name" value="Phospholipase-like"/>
    <property type="match status" value="1"/>
</dbReference>
<dbReference type="Proteomes" id="UP000010504">
    <property type="component" value="Unassembled WGS sequence"/>
</dbReference>
<proteinExistence type="predicted"/>
<name>A0A829AD40_ENTFC</name>
<dbReference type="InterPro" id="IPR029058">
    <property type="entry name" value="AB_hydrolase_fold"/>
</dbReference>
<feature type="region of interest" description="Disordered" evidence="2">
    <location>
        <begin position="411"/>
        <end position="432"/>
    </location>
</feature>
<organism evidence="3 4">
    <name type="scientific">Enterococcus faecium EnGen0026</name>
    <dbReference type="NCBI Taxonomy" id="1138917"/>
    <lineage>
        <taxon>Bacteria</taxon>
        <taxon>Bacillati</taxon>
        <taxon>Bacillota</taxon>
        <taxon>Bacilli</taxon>
        <taxon>Lactobacillales</taxon>
        <taxon>Enterococcaceae</taxon>
        <taxon>Enterococcus</taxon>
    </lineage>
</organism>
<evidence type="ECO:0000313" key="3">
    <source>
        <dbReference type="EMBL" id="ELB40145.1"/>
    </source>
</evidence>
<protein>
    <recommendedName>
        <fullName evidence="5">DUF2974 domain-containing protein</fullName>
    </recommendedName>
</protein>
<keyword evidence="1" id="KW-0175">Coiled coil</keyword>
<sequence>MNQNRVFSETVYQVEVGKIKNGDRTGKRNEYLILDTVNTDKHTIGKEKTPKKNGMQAMVVAEIKDKYKGYDKDDLKKQADYPKSVIKKDLTIAYAGTKNWQDWKTNIREVGFEDKHDNGAFQSALAYADAIEKTYSVKDGYTISTTGHSLGGAQAIYVAVLKGYHGFTYAAAGPGLSEKQLMNYEGQIINLYDTSDIVTSGWLTGGKGQLPFHSFGIDNAGWKNYGHDLNQFNLDKNGNYIDKYGDIVIYSDQHGGVALEQTLLAQQIIKNKAMIRQMETYGEKNQWEKDRISQLKEENKWLQLQISAFSKLVTWRKRFTASSGGLSTNEQIYLDDQQALMIVKHAASVFNQAMEQVLVIYQRGIRDLEQLWPDGLAMVRRQTPLLSQNEMLDALREVGCTKQTIVDEPTQEFREKKSSKSSSFQQNSLPWQKRSKRKSMSWSNVIGTWHDNYFKTRSSEMEKENQIHETYRKERLQLEDQEDQLRQMQKNMQQLAETTYSNIRFSVRSFECSKDSLYFAQKELRRLEERFSHELMQKRKKIYDQQDEVERRYRADLQRLNKK</sequence>
<gene>
    <name evidence="3" type="ORF">OKA_04254</name>
</gene>
<accession>A0A829AD40</accession>
<dbReference type="EMBL" id="AHXS01000014">
    <property type="protein sequence ID" value="ELB40145.1"/>
    <property type="molecule type" value="Genomic_DNA"/>
</dbReference>
<evidence type="ECO:0000256" key="1">
    <source>
        <dbReference type="SAM" id="Coils"/>
    </source>
</evidence>
<evidence type="ECO:0000313" key="4">
    <source>
        <dbReference type="Proteomes" id="UP000010504"/>
    </source>
</evidence>
<dbReference type="SUPFAM" id="SSF53474">
    <property type="entry name" value="alpha/beta-Hydrolases"/>
    <property type="match status" value="1"/>
</dbReference>